<evidence type="ECO:0000313" key="9">
    <source>
        <dbReference type="Proteomes" id="UP000825935"/>
    </source>
</evidence>
<dbReference type="Proteomes" id="UP000825935">
    <property type="component" value="Chromosome 31"/>
</dbReference>
<name>A0A8T2QYZ9_CERRI</name>
<feature type="compositionally biased region" description="Low complexity" evidence="6">
    <location>
        <begin position="10"/>
        <end position="27"/>
    </location>
</feature>
<accession>A0A8T2QYZ9</accession>
<feature type="transmembrane region" description="Helical" evidence="7">
    <location>
        <begin position="450"/>
        <end position="471"/>
    </location>
</feature>
<feature type="region of interest" description="Disordered" evidence="6">
    <location>
        <begin position="1"/>
        <end position="33"/>
    </location>
</feature>
<dbReference type="EMBL" id="CM035436">
    <property type="protein sequence ID" value="KAH7289319.1"/>
    <property type="molecule type" value="Genomic_DNA"/>
</dbReference>
<dbReference type="OrthoDB" id="29023at2759"/>
<evidence type="ECO:0000313" key="8">
    <source>
        <dbReference type="EMBL" id="KAH7289319.1"/>
    </source>
</evidence>
<proteinExistence type="inferred from homology"/>
<keyword evidence="9" id="KW-1185">Reference proteome</keyword>
<feature type="transmembrane region" description="Helical" evidence="7">
    <location>
        <begin position="391"/>
        <end position="409"/>
    </location>
</feature>
<evidence type="ECO:0000256" key="2">
    <source>
        <dbReference type="ARBA" id="ARBA00008803"/>
    </source>
</evidence>
<dbReference type="GO" id="GO:0005789">
    <property type="term" value="C:endoplasmic reticulum membrane"/>
    <property type="evidence" value="ECO:0007669"/>
    <property type="project" value="TreeGrafter"/>
</dbReference>
<keyword evidence="5 7" id="KW-0472">Membrane</keyword>
<dbReference type="InterPro" id="IPR008010">
    <property type="entry name" value="Tatp1"/>
</dbReference>
<dbReference type="OMA" id="WKRLMAD"/>
<evidence type="ECO:0000256" key="3">
    <source>
        <dbReference type="ARBA" id="ARBA00022692"/>
    </source>
</evidence>
<feature type="transmembrane region" description="Helical" evidence="7">
    <location>
        <begin position="299"/>
        <end position="323"/>
    </location>
</feature>
<protein>
    <recommendedName>
        <fullName evidence="10">Protein POLLEN DEFECTIVE IN GUIDANCE 1</fullName>
    </recommendedName>
</protein>
<dbReference type="Pfam" id="PF05346">
    <property type="entry name" value="DUF747"/>
    <property type="match status" value="1"/>
</dbReference>
<sequence>MITSDVTGDTTASSISISRSTTTTSSSVVPPNARDEVWTSAETLPDGAISDSKDFGAGIDSFSSKCDGEPDVREGYFAHQSYQTPNRLVHAPAMHSETPQLLDWEQLMSANSVCTPRVFKSPFEYFLGEVLLPPAVAPDTGSAETDKKRQHVYNTMFHVPWRCELLIVTGFFVCLDSFLSLLTVMPVRVLVFLWRLLASKRKYRRLRADELSDLASLLVLAVGVTLLQQADISYIYHMIRSQATVKLYVVYNVLEIFDKLCQSFGSDVLQVVLNSAENVATCTNSALLREAMRFLLDECIAIVSFVFHSFIILAQSITVSAAIRSHNNALLTLLISNNFAEIKSNVFKRLAKDNLHKLAYLDTVERFHIVAHLFFVLAQNFLAAHEPWLNAFAWNAGMVFVCEILVDVIKHAFLAKFNEIKPSAYSEFLLALCKQTLTSQSKEIHKTMSFVPFAPACVVIRVLIPLYAAYLPGEFPWRLVVILFFSILTCVFLVALKILVALGLLKHASWYVTRHKKKEKLLHFD</sequence>
<comment type="caution">
    <text evidence="8">The sequence shown here is derived from an EMBL/GenBank/DDBJ whole genome shotgun (WGS) entry which is preliminary data.</text>
</comment>
<evidence type="ECO:0000256" key="1">
    <source>
        <dbReference type="ARBA" id="ARBA00004141"/>
    </source>
</evidence>
<reference evidence="8" key="1">
    <citation type="submission" date="2021-08" db="EMBL/GenBank/DDBJ databases">
        <title>WGS assembly of Ceratopteris richardii.</title>
        <authorList>
            <person name="Marchant D.B."/>
            <person name="Chen G."/>
            <person name="Jenkins J."/>
            <person name="Shu S."/>
            <person name="Leebens-Mack J."/>
            <person name="Grimwood J."/>
            <person name="Schmutz J."/>
            <person name="Soltis P."/>
            <person name="Soltis D."/>
            <person name="Chen Z.-H."/>
        </authorList>
    </citation>
    <scope>NUCLEOTIDE SEQUENCE</scope>
    <source>
        <strain evidence="8">Whitten #5841</strain>
        <tissue evidence="8">Leaf</tissue>
    </source>
</reference>
<organism evidence="8 9">
    <name type="scientific">Ceratopteris richardii</name>
    <name type="common">Triangle waterfern</name>
    <dbReference type="NCBI Taxonomy" id="49495"/>
    <lineage>
        <taxon>Eukaryota</taxon>
        <taxon>Viridiplantae</taxon>
        <taxon>Streptophyta</taxon>
        <taxon>Embryophyta</taxon>
        <taxon>Tracheophyta</taxon>
        <taxon>Polypodiopsida</taxon>
        <taxon>Polypodiidae</taxon>
        <taxon>Polypodiales</taxon>
        <taxon>Pteridineae</taxon>
        <taxon>Pteridaceae</taxon>
        <taxon>Parkerioideae</taxon>
        <taxon>Ceratopteris</taxon>
    </lineage>
</organism>
<gene>
    <name evidence="8" type="ORF">KP509_31G069900</name>
</gene>
<feature type="transmembrane region" description="Helical" evidence="7">
    <location>
        <begin position="477"/>
        <end position="505"/>
    </location>
</feature>
<feature type="transmembrane region" description="Helical" evidence="7">
    <location>
        <begin position="214"/>
        <end position="236"/>
    </location>
</feature>
<evidence type="ECO:0000256" key="6">
    <source>
        <dbReference type="SAM" id="MobiDB-lite"/>
    </source>
</evidence>
<evidence type="ECO:0000256" key="5">
    <source>
        <dbReference type="ARBA" id="ARBA00023136"/>
    </source>
</evidence>
<keyword evidence="3 7" id="KW-0812">Transmembrane</keyword>
<dbReference type="AlphaFoldDB" id="A0A8T2QYZ9"/>
<keyword evidence="4 7" id="KW-1133">Transmembrane helix</keyword>
<comment type="similarity">
    <text evidence="2">Belongs to the TAPT1 family.</text>
</comment>
<evidence type="ECO:0000256" key="7">
    <source>
        <dbReference type="SAM" id="Phobius"/>
    </source>
</evidence>
<feature type="transmembrane region" description="Helical" evidence="7">
    <location>
        <begin position="165"/>
        <end position="194"/>
    </location>
</feature>
<dbReference type="PANTHER" id="PTHR13317">
    <property type="entry name" value="TRANSMEMBRANE ANTERIOR POSTERIOR TRANSFORMATION PROTEIN 1 HOMOLOG"/>
    <property type="match status" value="1"/>
</dbReference>
<evidence type="ECO:0000256" key="4">
    <source>
        <dbReference type="ARBA" id="ARBA00022989"/>
    </source>
</evidence>
<comment type="subcellular location">
    <subcellularLocation>
        <location evidence="1">Membrane</location>
        <topology evidence="1">Multi-pass membrane protein</topology>
    </subcellularLocation>
</comment>
<evidence type="ECO:0008006" key="10">
    <source>
        <dbReference type="Google" id="ProtNLM"/>
    </source>
</evidence>
<dbReference type="PANTHER" id="PTHR13317:SF4">
    <property type="entry name" value="TRANSMEMBRANE ANTERIOR POSTERIOR TRANSFORMATION PROTEIN 1 HOMOLOG"/>
    <property type="match status" value="1"/>
</dbReference>